<keyword evidence="2" id="KW-1185">Reference proteome</keyword>
<evidence type="ECO:0000313" key="2">
    <source>
        <dbReference type="Proteomes" id="UP000183642"/>
    </source>
</evidence>
<sequence>MSSPAGTGRPVVTCLAGRRPRRARRWAVARVPGPGRTVVMSRRPRPDGAAGRDAAVVVRVLLLAPTGALVPAVLVDDPVGACPARSERAPGADPERR</sequence>
<evidence type="ECO:0000313" key="1">
    <source>
        <dbReference type="EMBL" id="SFO43954.1"/>
    </source>
</evidence>
<name>A0A1I5H6Q8_9ACTN</name>
<organism evidence="1 2">
    <name type="scientific">Geodermatophilus obscurus</name>
    <dbReference type="NCBI Taxonomy" id="1861"/>
    <lineage>
        <taxon>Bacteria</taxon>
        <taxon>Bacillati</taxon>
        <taxon>Actinomycetota</taxon>
        <taxon>Actinomycetes</taxon>
        <taxon>Geodermatophilales</taxon>
        <taxon>Geodermatophilaceae</taxon>
        <taxon>Geodermatophilus</taxon>
    </lineage>
</organism>
<dbReference type="AlphaFoldDB" id="A0A1I5H6Q8"/>
<reference evidence="2" key="1">
    <citation type="submission" date="2016-10" db="EMBL/GenBank/DDBJ databases">
        <authorList>
            <person name="Varghese N."/>
            <person name="Submissions S."/>
        </authorList>
    </citation>
    <scope>NUCLEOTIDE SEQUENCE [LARGE SCALE GENOMIC DNA]</scope>
    <source>
        <strain evidence="2">DSM 43161</strain>
    </source>
</reference>
<protein>
    <submittedName>
        <fullName evidence="1">Uncharacterized protein</fullName>
    </submittedName>
</protein>
<proteinExistence type="predicted"/>
<accession>A0A1I5H6Q8</accession>
<dbReference type="Proteomes" id="UP000183642">
    <property type="component" value="Unassembled WGS sequence"/>
</dbReference>
<dbReference type="EMBL" id="FOWE01000008">
    <property type="protein sequence ID" value="SFO43954.1"/>
    <property type="molecule type" value="Genomic_DNA"/>
</dbReference>
<gene>
    <name evidence="1" type="ORF">SAMN05660359_03498</name>
</gene>